<dbReference type="EMBL" id="LK023330">
    <property type="protein sequence ID" value="CDS09248.1"/>
    <property type="molecule type" value="Genomic_DNA"/>
</dbReference>
<keyword evidence="8 11" id="KW-0472">Membrane</keyword>
<dbReference type="InterPro" id="IPR003675">
    <property type="entry name" value="Rce1/LyrA-like_dom"/>
</dbReference>
<feature type="transmembrane region" description="Helical" evidence="11">
    <location>
        <begin position="203"/>
        <end position="226"/>
    </location>
</feature>
<feature type="transmembrane region" description="Helical" evidence="11">
    <location>
        <begin position="263"/>
        <end position="282"/>
    </location>
</feature>
<keyword evidence="4 11" id="KW-0812">Transmembrane</keyword>
<keyword evidence="3" id="KW-0645">Protease</keyword>
<dbReference type="GO" id="GO:0071586">
    <property type="term" value="P:CAAX-box protein processing"/>
    <property type="evidence" value="ECO:0007669"/>
    <property type="project" value="InterPro"/>
</dbReference>
<dbReference type="OrthoDB" id="271604at2759"/>
<comment type="subcellular location">
    <subcellularLocation>
        <location evidence="1">Endoplasmic reticulum membrane</location>
        <topology evidence="1">Multi-pass membrane protein</topology>
    </subcellularLocation>
</comment>
<dbReference type="InterPro" id="IPR039731">
    <property type="entry name" value="Rce1"/>
</dbReference>
<feature type="transmembrane region" description="Helical" evidence="11">
    <location>
        <begin position="50"/>
        <end position="68"/>
    </location>
</feature>
<accession>A0A077WQ54</accession>
<keyword evidence="6" id="KW-0256">Endoplasmic reticulum</keyword>
<dbReference type="GO" id="GO:0004222">
    <property type="term" value="F:metalloendopeptidase activity"/>
    <property type="evidence" value="ECO:0007669"/>
    <property type="project" value="InterPro"/>
</dbReference>
<reference evidence="13" key="1">
    <citation type="journal article" date="2014" name="Genome Announc.">
        <title>De novo whole-genome sequence and genome annotation of Lichtheimia ramosa.</title>
        <authorList>
            <person name="Linde J."/>
            <person name="Schwartze V."/>
            <person name="Binder U."/>
            <person name="Lass-Florl C."/>
            <person name="Voigt K."/>
            <person name="Horn F."/>
        </authorList>
    </citation>
    <scope>NUCLEOTIDE SEQUENCE</scope>
    <source>
        <strain evidence="13">JMRC FSU:6197</strain>
    </source>
</reference>
<protein>
    <recommendedName>
        <fullName evidence="10">intramembrane prenyl-peptidase Rce1</fullName>
        <ecNumber evidence="10">3.4.26.1</ecNumber>
    </recommendedName>
</protein>
<feature type="transmembrane region" description="Helical" evidence="11">
    <location>
        <begin position="88"/>
        <end position="108"/>
    </location>
</feature>
<evidence type="ECO:0000256" key="6">
    <source>
        <dbReference type="ARBA" id="ARBA00022824"/>
    </source>
</evidence>
<feature type="transmembrane region" description="Helical" evidence="11">
    <location>
        <begin position="6"/>
        <end position="30"/>
    </location>
</feature>
<evidence type="ECO:0000256" key="5">
    <source>
        <dbReference type="ARBA" id="ARBA00022801"/>
    </source>
</evidence>
<proteinExistence type="inferred from homology"/>
<sequence>MEGQGVLKTTTANGCCLLLAFLYVVGFYLFRQSQDKKLTRDHPVVIRKRIHSVLLASIASFLVVWAVVPSQHHLISLLGVGLPTGSVLDMIGLVGPVLLTAVLFLGPLTQLFFEQQLPCQSNFSFQYDVKDVICSWVGQRNYIVAPATEEWVFRACMIALLYEAGHSIPYLIFVSPMYFGLAHLHHAYENYHRLGATSEAFKIAMFSSTFQFCYTTIFGWYASFVFLRTASIWPPILCHSFCNVMGFPDISEINEKRPLERKVIWSCYVAGIILFIGLLYPLTEPSHVGGSFYWQ</sequence>
<evidence type="ECO:0000256" key="4">
    <source>
        <dbReference type="ARBA" id="ARBA00022692"/>
    </source>
</evidence>
<dbReference type="PANTHER" id="PTHR13046:SF0">
    <property type="entry name" value="CAAX PRENYL PROTEASE 2"/>
    <property type="match status" value="1"/>
</dbReference>
<comment type="similarity">
    <text evidence="2">Belongs to the peptidase U48 family.</text>
</comment>
<dbReference type="Pfam" id="PF02517">
    <property type="entry name" value="Rce1-like"/>
    <property type="match status" value="1"/>
</dbReference>
<evidence type="ECO:0000256" key="8">
    <source>
        <dbReference type="ARBA" id="ARBA00023136"/>
    </source>
</evidence>
<dbReference type="EC" id="3.4.26.1" evidence="10"/>
<keyword evidence="7 11" id="KW-1133">Transmembrane helix</keyword>
<organism evidence="13">
    <name type="scientific">Lichtheimia ramosa</name>
    <dbReference type="NCBI Taxonomy" id="688394"/>
    <lineage>
        <taxon>Eukaryota</taxon>
        <taxon>Fungi</taxon>
        <taxon>Fungi incertae sedis</taxon>
        <taxon>Mucoromycota</taxon>
        <taxon>Mucoromycotina</taxon>
        <taxon>Mucoromycetes</taxon>
        <taxon>Mucorales</taxon>
        <taxon>Lichtheimiaceae</taxon>
        <taxon>Lichtheimia</taxon>
    </lineage>
</organism>
<evidence type="ECO:0000256" key="3">
    <source>
        <dbReference type="ARBA" id="ARBA00022670"/>
    </source>
</evidence>
<comment type="catalytic activity">
    <reaction evidence="9">
        <text>Hydrolyzes the peptide bond -P2-(S-farnesyl or geranylgeranyl)C-P1'-P2'-P3'-COOH where P1' and P2' are amino acids with aliphatic sidechains and P3' is any C-terminal residue.</text>
        <dbReference type="EC" id="3.4.26.1"/>
    </reaction>
</comment>
<feature type="domain" description="CAAX prenyl protease 2/Lysostaphin resistance protein A-like" evidence="12">
    <location>
        <begin position="140"/>
        <end position="245"/>
    </location>
</feature>
<evidence type="ECO:0000259" key="12">
    <source>
        <dbReference type="Pfam" id="PF02517"/>
    </source>
</evidence>
<evidence type="ECO:0000313" key="13">
    <source>
        <dbReference type="EMBL" id="CDS09248.1"/>
    </source>
</evidence>
<dbReference type="GO" id="GO:0005789">
    <property type="term" value="C:endoplasmic reticulum membrane"/>
    <property type="evidence" value="ECO:0007669"/>
    <property type="project" value="UniProtKB-SubCell"/>
</dbReference>
<evidence type="ECO:0000256" key="11">
    <source>
        <dbReference type="SAM" id="Phobius"/>
    </source>
</evidence>
<dbReference type="AlphaFoldDB" id="A0A077WQ54"/>
<name>A0A077WQ54_9FUNG</name>
<keyword evidence="5" id="KW-0378">Hydrolase</keyword>
<gene>
    <name evidence="13" type="ORF">LRAMOSA10608</name>
</gene>
<evidence type="ECO:0000256" key="9">
    <source>
        <dbReference type="ARBA" id="ARBA00047280"/>
    </source>
</evidence>
<dbReference type="PANTHER" id="PTHR13046">
    <property type="entry name" value="PROTEASE U48 CAAX PRENYL PROTEASE RCE1"/>
    <property type="match status" value="1"/>
</dbReference>
<evidence type="ECO:0000256" key="2">
    <source>
        <dbReference type="ARBA" id="ARBA00006897"/>
    </source>
</evidence>
<evidence type="ECO:0000256" key="7">
    <source>
        <dbReference type="ARBA" id="ARBA00022989"/>
    </source>
</evidence>
<evidence type="ECO:0000256" key="1">
    <source>
        <dbReference type="ARBA" id="ARBA00004477"/>
    </source>
</evidence>
<evidence type="ECO:0000256" key="10">
    <source>
        <dbReference type="ARBA" id="ARBA00049729"/>
    </source>
</evidence>